<sequence length="56" mass="6353">MLLAYERGYFESPPDVTLTDIADELEITQQALSSRIRRGMRRLIANASISSENQPQ</sequence>
<dbReference type="EMBL" id="JBHTAX010000001">
    <property type="protein sequence ID" value="MFC7191560.1"/>
    <property type="molecule type" value="Genomic_DNA"/>
</dbReference>
<organism evidence="4 5">
    <name type="scientific">Halocatena marina</name>
    <dbReference type="NCBI Taxonomy" id="2934937"/>
    <lineage>
        <taxon>Archaea</taxon>
        <taxon>Methanobacteriati</taxon>
        <taxon>Methanobacteriota</taxon>
        <taxon>Stenosarchaea group</taxon>
        <taxon>Halobacteria</taxon>
        <taxon>Halobacteriales</taxon>
        <taxon>Natronomonadaceae</taxon>
        <taxon>Halocatena</taxon>
    </lineage>
</organism>
<proteinExistence type="predicted"/>
<dbReference type="SUPFAM" id="SSF88659">
    <property type="entry name" value="Sigma3 and sigma4 domains of RNA polymerase sigma factors"/>
    <property type="match status" value="1"/>
</dbReference>
<dbReference type="RefSeq" id="WP_390206582.1">
    <property type="nucleotide sequence ID" value="NZ_JBHTAX010000001.1"/>
</dbReference>
<evidence type="ECO:0000256" key="2">
    <source>
        <dbReference type="ARBA" id="ARBA00023163"/>
    </source>
</evidence>
<dbReference type="Proteomes" id="UP001596417">
    <property type="component" value="Unassembled WGS sequence"/>
</dbReference>
<keyword evidence="1" id="KW-0805">Transcription regulation</keyword>
<evidence type="ECO:0000313" key="5">
    <source>
        <dbReference type="Proteomes" id="UP001596417"/>
    </source>
</evidence>
<protein>
    <submittedName>
        <fullName evidence="4">Helix-turn-helix domain-containing protein</fullName>
    </submittedName>
</protein>
<keyword evidence="2" id="KW-0804">Transcription</keyword>
<evidence type="ECO:0000256" key="1">
    <source>
        <dbReference type="ARBA" id="ARBA00023015"/>
    </source>
</evidence>
<name>A0ABD5YVQ0_9EURY</name>
<evidence type="ECO:0000259" key="3">
    <source>
        <dbReference type="Pfam" id="PF04967"/>
    </source>
</evidence>
<comment type="caution">
    <text evidence="4">The sequence shown here is derived from an EMBL/GenBank/DDBJ whole genome shotgun (WGS) entry which is preliminary data.</text>
</comment>
<evidence type="ECO:0000313" key="4">
    <source>
        <dbReference type="EMBL" id="MFC7191560.1"/>
    </source>
</evidence>
<dbReference type="Pfam" id="PF04967">
    <property type="entry name" value="HTH_10"/>
    <property type="match status" value="1"/>
</dbReference>
<accession>A0ABD5YVQ0</accession>
<dbReference type="AlphaFoldDB" id="A0ABD5YVQ0"/>
<reference evidence="4 5" key="1">
    <citation type="journal article" date="2019" name="Int. J. Syst. Evol. Microbiol.">
        <title>The Global Catalogue of Microorganisms (GCM) 10K type strain sequencing project: providing services to taxonomists for standard genome sequencing and annotation.</title>
        <authorList>
            <consortium name="The Broad Institute Genomics Platform"/>
            <consortium name="The Broad Institute Genome Sequencing Center for Infectious Disease"/>
            <person name="Wu L."/>
            <person name="Ma J."/>
        </authorList>
    </citation>
    <scope>NUCLEOTIDE SEQUENCE [LARGE SCALE GENOMIC DNA]</scope>
    <source>
        <strain evidence="4 5">RDMS1</strain>
    </source>
</reference>
<dbReference type="InterPro" id="IPR007050">
    <property type="entry name" value="HTH_bacterioopsin"/>
</dbReference>
<dbReference type="InterPro" id="IPR013324">
    <property type="entry name" value="RNA_pol_sigma_r3/r4-like"/>
</dbReference>
<keyword evidence="5" id="KW-1185">Reference proteome</keyword>
<gene>
    <name evidence="4" type="ORF">ACFQL7_18320</name>
</gene>
<feature type="domain" description="HTH bat-type" evidence="3">
    <location>
        <begin position="3"/>
        <end position="45"/>
    </location>
</feature>